<dbReference type="AlphaFoldDB" id="A0A9D4KME9"/>
<gene>
    <name evidence="1" type="ORF">DPMN_116055</name>
</gene>
<evidence type="ECO:0000313" key="2">
    <source>
        <dbReference type="Proteomes" id="UP000828390"/>
    </source>
</evidence>
<proteinExistence type="predicted"/>
<sequence>MAYTSESDSQSSYFSAQEITHNFSQLISTKLGKECGSLILCSANRIYGAITPSLTKLGLPPKMYMCSKGNTMAL</sequence>
<dbReference type="Proteomes" id="UP000828390">
    <property type="component" value="Unassembled WGS sequence"/>
</dbReference>
<accession>A0A9D4KME9</accession>
<evidence type="ECO:0000313" key="1">
    <source>
        <dbReference type="EMBL" id="KAH3842558.1"/>
    </source>
</evidence>
<organism evidence="1 2">
    <name type="scientific">Dreissena polymorpha</name>
    <name type="common">Zebra mussel</name>
    <name type="synonym">Mytilus polymorpha</name>
    <dbReference type="NCBI Taxonomy" id="45954"/>
    <lineage>
        <taxon>Eukaryota</taxon>
        <taxon>Metazoa</taxon>
        <taxon>Spiralia</taxon>
        <taxon>Lophotrochozoa</taxon>
        <taxon>Mollusca</taxon>
        <taxon>Bivalvia</taxon>
        <taxon>Autobranchia</taxon>
        <taxon>Heteroconchia</taxon>
        <taxon>Euheterodonta</taxon>
        <taxon>Imparidentia</taxon>
        <taxon>Neoheterodontei</taxon>
        <taxon>Myida</taxon>
        <taxon>Dreissenoidea</taxon>
        <taxon>Dreissenidae</taxon>
        <taxon>Dreissena</taxon>
    </lineage>
</organism>
<keyword evidence="2" id="KW-1185">Reference proteome</keyword>
<reference evidence="1" key="1">
    <citation type="journal article" date="2019" name="bioRxiv">
        <title>The Genome of the Zebra Mussel, Dreissena polymorpha: A Resource for Invasive Species Research.</title>
        <authorList>
            <person name="McCartney M.A."/>
            <person name="Auch B."/>
            <person name="Kono T."/>
            <person name="Mallez S."/>
            <person name="Zhang Y."/>
            <person name="Obille A."/>
            <person name="Becker A."/>
            <person name="Abrahante J.E."/>
            <person name="Garbe J."/>
            <person name="Badalamenti J.P."/>
            <person name="Herman A."/>
            <person name="Mangelson H."/>
            <person name="Liachko I."/>
            <person name="Sullivan S."/>
            <person name="Sone E.D."/>
            <person name="Koren S."/>
            <person name="Silverstein K.A.T."/>
            <person name="Beckman K.B."/>
            <person name="Gohl D.M."/>
        </authorList>
    </citation>
    <scope>NUCLEOTIDE SEQUENCE</scope>
    <source>
        <strain evidence="1">Duluth1</strain>
        <tissue evidence="1">Whole animal</tissue>
    </source>
</reference>
<dbReference type="EMBL" id="JAIWYP010000004">
    <property type="protein sequence ID" value="KAH3842558.1"/>
    <property type="molecule type" value="Genomic_DNA"/>
</dbReference>
<name>A0A9D4KME9_DREPO</name>
<reference evidence="1" key="2">
    <citation type="submission" date="2020-11" db="EMBL/GenBank/DDBJ databases">
        <authorList>
            <person name="McCartney M.A."/>
            <person name="Auch B."/>
            <person name="Kono T."/>
            <person name="Mallez S."/>
            <person name="Becker A."/>
            <person name="Gohl D.M."/>
            <person name="Silverstein K.A.T."/>
            <person name="Koren S."/>
            <person name="Bechman K.B."/>
            <person name="Herman A."/>
            <person name="Abrahante J.E."/>
            <person name="Garbe J."/>
        </authorList>
    </citation>
    <scope>NUCLEOTIDE SEQUENCE</scope>
    <source>
        <strain evidence="1">Duluth1</strain>
        <tissue evidence="1">Whole animal</tissue>
    </source>
</reference>
<protein>
    <submittedName>
        <fullName evidence="1">Uncharacterized protein</fullName>
    </submittedName>
</protein>
<comment type="caution">
    <text evidence="1">The sequence shown here is derived from an EMBL/GenBank/DDBJ whole genome shotgun (WGS) entry which is preliminary data.</text>
</comment>